<evidence type="ECO:0000256" key="3">
    <source>
        <dbReference type="PROSITE-ProRule" id="PRU00023"/>
    </source>
</evidence>
<dbReference type="EMBL" id="MCFG01000055">
    <property type="protein sequence ID" value="ORX84271.1"/>
    <property type="molecule type" value="Genomic_DNA"/>
</dbReference>
<keyword evidence="1" id="KW-0677">Repeat</keyword>
<dbReference type="PROSITE" id="PS50297">
    <property type="entry name" value="ANK_REP_REGION"/>
    <property type="match status" value="1"/>
</dbReference>
<reference evidence="4 5" key="2">
    <citation type="submission" date="2016-08" db="EMBL/GenBank/DDBJ databases">
        <title>Pervasive Adenine N6-methylation of Active Genes in Fungi.</title>
        <authorList>
            <consortium name="DOE Joint Genome Institute"/>
            <person name="Mondo S.J."/>
            <person name="Dannebaum R.O."/>
            <person name="Kuo R.C."/>
            <person name="Labutti K."/>
            <person name="Haridas S."/>
            <person name="Kuo A."/>
            <person name="Salamov A."/>
            <person name="Ahrendt S.R."/>
            <person name="Lipzen A."/>
            <person name="Sullivan W."/>
            <person name="Andreopoulos W.B."/>
            <person name="Clum A."/>
            <person name="Lindquist E."/>
            <person name="Daum C."/>
            <person name="Ramamoorthy G.K."/>
            <person name="Gryganskyi A."/>
            <person name="Culley D."/>
            <person name="Magnuson J.K."/>
            <person name="James T.Y."/>
            <person name="O'Malley M.A."/>
            <person name="Stajich J.E."/>
            <person name="Spatafora J.W."/>
            <person name="Visel A."/>
            <person name="Grigoriev I.V."/>
        </authorList>
    </citation>
    <scope>NUCLEOTIDE SEQUENCE [LARGE SCALE GENOMIC DNA]</scope>
    <source>
        <strain evidence="4 5">S4</strain>
    </source>
</reference>
<gene>
    <name evidence="4" type="ORF">BCR32DRAFT_196269</name>
</gene>
<dbReference type="SUPFAM" id="SSF48403">
    <property type="entry name" value="Ankyrin repeat"/>
    <property type="match status" value="1"/>
</dbReference>
<dbReference type="PROSITE" id="PS50088">
    <property type="entry name" value="ANK_REPEAT"/>
    <property type="match status" value="1"/>
</dbReference>
<dbReference type="PANTHER" id="PTHR24171">
    <property type="entry name" value="ANKYRIN REPEAT DOMAIN-CONTAINING PROTEIN 39-RELATED"/>
    <property type="match status" value="1"/>
</dbReference>
<dbReference type="Gene3D" id="1.25.40.20">
    <property type="entry name" value="Ankyrin repeat-containing domain"/>
    <property type="match status" value="1"/>
</dbReference>
<dbReference type="Pfam" id="PF12796">
    <property type="entry name" value="Ank_2"/>
    <property type="match status" value="1"/>
</dbReference>
<accession>A0A1Y1XER6</accession>
<name>A0A1Y1XER6_9FUNG</name>
<keyword evidence="2 3" id="KW-0040">ANK repeat</keyword>
<protein>
    <submittedName>
        <fullName evidence="4">Uncharacterized protein</fullName>
    </submittedName>
</protein>
<feature type="repeat" description="ANK" evidence="3">
    <location>
        <begin position="17"/>
        <end position="49"/>
    </location>
</feature>
<feature type="non-terminal residue" evidence="4">
    <location>
        <position position="55"/>
    </location>
</feature>
<evidence type="ECO:0000313" key="5">
    <source>
        <dbReference type="Proteomes" id="UP000193944"/>
    </source>
</evidence>
<evidence type="ECO:0000256" key="2">
    <source>
        <dbReference type="ARBA" id="ARBA00023043"/>
    </source>
</evidence>
<organism evidence="4 5">
    <name type="scientific">Anaeromyces robustus</name>
    <dbReference type="NCBI Taxonomy" id="1754192"/>
    <lineage>
        <taxon>Eukaryota</taxon>
        <taxon>Fungi</taxon>
        <taxon>Fungi incertae sedis</taxon>
        <taxon>Chytridiomycota</taxon>
        <taxon>Chytridiomycota incertae sedis</taxon>
        <taxon>Neocallimastigomycetes</taxon>
        <taxon>Neocallimastigales</taxon>
        <taxon>Neocallimastigaceae</taxon>
        <taxon>Anaeromyces</taxon>
    </lineage>
</organism>
<dbReference type="AlphaFoldDB" id="A0A1Y1XER6"/>
<proteinExistence type="predicted"/>
<dbReference type="SMART" id="SM00248">
    <property type="entry name" value="ANK"/>
    <property type="match status" value="1"/>
</dbReference>
<feature type="non-terminal residue" evidence="4">
    <location>
        <position position="1"/>
    </location>
</feature>
<evidence type="ECO:0000256" key="1">
    <source>
        <dbReference type="ARBA" id="ARBA00022737"/>
    </source>
</evidence>
<dbReference type="InterPro" id="IPR002110">
    <property type="entry name" value="Ankyrin_rpt"/>
</dbReference>
<comment type="caution">
    <text evidence="4">The sequence shown here is derived from an EMBL/GenBank/DDBJ whole genome shotgun (WGS) entry which is preliminary data.</text>
</comment>
<dbReference type="OrthoDB" id="2096613at2759"/>
<sequence length="55" mass="6236">VDLLISNGADIHQRDIRNCTPLIHSIKRRNIDIIKYLVQKGADINVQDDQGQTPL</sequence>
<evidence type="ECO:0000313" key="4">
    <source>
        <dbReference type="EMBL" id="ORX84271.1"/>
    </source>
</evidence>
<reference evidence="4 5" key="1">
    <citation type="submission" date="2016-08" db="EMBL/GenBank/DDBJ databases">
        <title>A Parts List for Fungal Cellulosomes Revealed by Comparative Genomics.</title>
        <authorList>
            <consortium name="DOE Joint Genome Institute"/>
            <person name="Haitjema C.H."/>
            <person name="Gilmore S.P."/>
            <person name="Henske J.K."/>
            <person name="Solomon K.V."/>
            <person name="De Groot R."/>
            <person name="Kuo A."/>
            <person name="Mondo S.J."/>
            <person name="Salamov A.A."/>
            <person name="Labutti K."/>
            <person name="Zhao Z."/>
            <person name="Chiniquy J."/>
            <person name="Barry K."/>
            <person name="Brewer H.M."/>
            <person name="Purvine S.O."/>
            <person name="Wright A.T."/>
            <person name="Boxma B."/>
            <person name="Van Alen T."/>
            <person name="Hackstein J.H."/>
            <person name="Baker S.E."/>
            <person name="Grigoriev I.V."/>
            <person name="O'Malley M.A."/>
        </authorList>
    </citation>
    <scope>NUCLEOTIDE SEQUENCE [LARGE SCALE GENOMIC DNA]</scope>
    <source>
        <strain evidence="4 5">S4</strain>
    </source>
</reference>
<dbReference type="InterPro" id="IPR036770">
    <property type="entry name" value="Ankyrin_rpt-contain_sf"/>
</dbReference>
<dbReference type="Proteomes" id="UP000193944">
    <property type="component" value="Unassembled WGS sequence"/>
</dbReference>
<keyword evidence="5" id="KW-1185">Reference proteome</keyword>